<keyword evidence="3 5" id="KW-1133">Transmembrane helix</keyword>
<dbReference type="GO" id="GO:0016020">
    <property type="term" value="C:membrane"/>
    <property type="evidence" value="ECO:0007669"/>
    <property type="project" value="UniProtKB-SubCell"/>
</dbReference>
<evidence type="ECO:0000256" key="5">
    <source>
        <dbReference type="SAM" id="Phobius"/>
    </source>
</evidence>
<proteinExistence type="predicted"/>
<dbReference type="EMBL" id="CAEZUD010000106">
    <property type="protein sequence ID" value="CAB4600446.1"/>
    <property type="molecule type" value="Genomic_DNA"/>
</dbReference>
<organism evidence="6">
    <name type="scientific">freshwater metagenome</name>
    <dbReference type="NCBI Taxonomy" id="449393"/>
    <lineage>
        <taxon>unclassified sequences</taxon>
        <taxon>metagenomes</taxon>
        <taxon>ecological metagenomes</taxon>
    </lineage>
</organism>
<feature type="transmembrane region" description="Helical" evidence="5">
    <location>
        <begin position="28"/>
        <end position="48"/>
    </location>
</feature>
<name>A0A6J6GGP4_9ZZZZ</name>
<feature type="transmembrane region" description="Helical" evidence="5">
    <location>
        <begin position="5"/>
        <end position="22"/>
    </location>
</feature>
<evidence type="ECO:0000256" key="1">
    <source>
        <dbReference type="ARBA" id="ARBA00004141"/>
    </source>
</evidence>
<protein>
    <submittedName>
        <fullName evidence="6">Unannotated protein</fullName>
    </submittedName>
</protein>
<dbReference type="PANTHER" id="PTHR37306:SF1">
    <property type="entry name" value="COLICIN V PRODUCTION PROTEIN"/>
    <property type="match status" value="1"/>
</dbReference>
<keyword evidence="2 5" id="KW-0812">Transmembrane</keyword>
<dbReference type="InterPro" id="IPR003825">
    <property type="entry name" value="Colicin-V_CvpA"/>
</dbReference>
<dbReference type="Pfam" id="PF02674">
    <property type="entry name" value="Colicin_V"/>
    <property type="match status" value="1"/>
</dbReference>
<reference evidence="6" key="1">
    <citation type="submission" date="2020-05" db="EMBL/GenBank/DDBJ databases">
        <authorList>
            <person name="Chiriac C."/>
            <person name="Salcher M."/>
            <person name="Ghai R."/>
            <person name="Kavagutti S V."/>
        </authorList>
    </citation>
    <scope>NUCLEOTIDE SEQUENCE</scope>
</reference>
<evidence type="ECO:0000256" key="2">
    <source>
        <dbReference type="ARBA" id="ARBA00022692"/>
    </source>
</evidence>
<dbReference type="AlphaFoldDB" id="A0A6J6GGP4"/>
<sequence>MKTYIADLIFAALLLFAIYKGYKEGLLSTLFSVIGYVGGGLAALYYSVDFVRDWQSSIQKYALIIIAVIIGASMAQSVLRRFGRFVHTRILFAPFTWIDSLLGAVLSATRAALFIYLFSLLSLAMPWSWAQQYIPQSQIYQQMDERAPGILKSVTEKLSSLRSSPIANPLE</sequence>
<keyword evidence="4 5" id="KW-0472">Membrane</keyword>
<dbReference type="PANTHER" id="PTHR37306">
    <property type="entry name" value="COLICIN V PRODUCTION PROTEIN"/>
    <property type="match status" value="1"/>
</dbReference>
<feature type="transmembrane region" description="Helical" evidence="5">
    <location>
        <begin position="60"/>
        <end position="79"/>
    </location>
</feature>
<accession>A0A6J6GGP4</accession>
<evidence type="ECO:0000256" key="4">
    <source>
        <dbReference type="ARBA" id="ARBA00023136"/>
    </source>
</evidence>
<gene>
    <name evidence="6" type="ORF">UFOPK1778_01232</name>
</gene>
<evidence type="ECO:0000256" key="3">
    <source>
        <dbReference type="ARBA" id="ARBA00022989"/>
    </source>
</evidence>
<comment type="subcellular location">
    <subcellularLocation>
        <location evidence="1">Membrane</location>
        <topology evidence="1">Multi-pass membrane protein</topology>
    </subcellularLocation>
</comment>
<evidence type="ECO:0000313" key="6">
    <source>
        <dbReference type="EMBL" id="CAB4600446.1"/>
    </source>
</evidence>
<dbReference type="GO" id="GO:0009403">
    <property type="term" value="P:toxin biosynthetic process"/>
    <property type="evidence" value="ECO:0007669"/>
    <property type="project" value="InterPro"/>
</dbReference>